<dbReference type="SMART" id="SM00225">
    <property type="entry name" value="BTB"/>
    <property type="match status" value="1"/>
</dbReference>
<dbReference type="CDD" id="cd18186">
    <property type="entry name" value="BTB_POZ_ZBTB_KLHL-like"/>
    <property type="match status" value="1"/>
</dbReference>
<comment type="caution">
    <text evidence="3">The sequence shown here is derived from an EMBL/GenBank/DDBJ whole genome shotgun (WGS) entry which is preliminary data.</text>
</comment>
<dbReference type="Pfam" id="PF00651">
    <property type="entry name" value="BTB"/>
    <property type="match status" value="1"/>
</dbReference>
<evidence type="ECO:0008006" key="5">
    <source>
        <dbReference type="Google" id="ProtNLM"/>
    </source>
</evidence>
<dbReference type="PANTHER" id="PTHR24410">
    <property type="entry name" value="HL07962P-RELATED"/>
    <property type="match status" value="1"/>
</dbReference>
<proteinExistence type="predicted"/>
<dbReference type="Pfam" id="PF07707">
    <property type="entry name" value="BACK"/>
    <property type="match status" value="1"/>
</dbReference>
<dbReference type="HOGENOM" id="CLU_021542_0_2_1"/>
<dbReference type="Gene3D" id="1.25.40.420">
    <property type="match status" value="1"/>
</dbReference>
<gene>
    <name evidence="3" type="ORF">RirG_082210</name>
</gene>
<dbReference type="Pfam" id="PF07534">
    <property type="entry name" value="TLD"/>
    <property type="match status" value="1"/>
</dbReference>
<dbReference type="AlphaFoldDB" id="A0A015LEN4"/>
<dbReference type="InterPro" id="IPR000210">
    <property type="entry name" value="BTB/POZ_dom"/>
</dbReference>
<evidence type="ECO:0000313" key="4">
    <source>
        <dbReference type="Proteomes" id="UP000022910"/>
    </source>
</evidence>
<dbReference type="InterPro" id="IPR011705">
    <property type="entry name" value="BACK"/>
</dbReference>
<name>A0A015LEN4_RHIIW</name>
<dbReference type="InterPro" id="IPR051481">
    <property type="entry name" value="BTB-POZ/Galectin-3-binding"/>
</dbReference>
<evidence type="ECO:0000313" key="3">
    <source>
        <dbReference type="EMBL" id="EXX71021.1"/>
    </source>
</evidence>
<dbReference type="SUPFAM" id="SSF54695">
    <property type="entry name" value="POZ domain"/>
    <property type="match status" value="1"/>
</dbReference>
<evidence type="ECO:0000259" key="1">
    <source>
        <dbReference type="PROSITE" id="PS50097"/>
    </source>
</evidence>
<feature type="domain" description="BTB" evidence="1">
    <location>
        <begin position="24"/>
        <end position="98"/>
    </location>
</feature>
<feature type="domain" description="TLDc" evidence="2">
    <location>
        <begin position="300"/>
        <end position="475"/>
    </location>
</feature>
<dbReference type="InterPro" id="IPR011333">
    <property type="entry name" value="SKP1/BTB/POZ_sf"/>
</dbReference>
<organism evidence="3 4">
    <name type="scientific">Rhizophagus irregularis (strain DAOM 197198w)</name>
    <name type="common">Glomus intraradices</name>
    <dbReference type="NCBI Taxonomy" id="1432141"/>
    <lineage>
        <taxon>Eukaryota</taxon>
        <taxon>Fungi</taxon>
        <taxon>Fungi incertae sedis</taxon>
        <taxon>Mucoromycota</taxon>
        <taxon>Glomeromycotina</taxon>
        <taxon>Glomeromycetes</taxon>
        <taxon>Glomerales</taxon>
        <taxon>Glomeraceae</taxon>
        <taxon>Rhizophagus</taxon>
    </lineage>
</organism>
<dbReference type="PROSITE" id="PS50097">
    <property type="entry name" value="BTB"/>
    <property type="match status" value="1"/>
</dbReference>
<dbReference type="Proteomes" id="UP000022910">
    <property type="component" value="Unassembled WGS sequence"/>
</dbReference>
<dbReference type="Gene3D" id="3.30.710.10">
    <property type="entry name" value="Potassium Channel Kv1.1, Chain A"/>
    <property type="match status" value="1"/>
</dbReference>
<keyword evidence="4" id="KW-1185">Reference proteome</keyword>
<dbReference type="EMBL" id="JEMT01016276">
    <property type="protein sequence ID" value="EXX71021.1"/>
    <property type="molecule type" value="Genomic_DNA"/>
</dbReference>
<accession>A0A015LEN4</accession>
<sequence>MSVKFFSKLSQNFLELLDNDENYYDITIEVGEDPYVRIFRAHTNILCYRSPYLRRILASNNRSSNTNDLVHIRLPNISPEIFQIILRYIYGGILSLNEQDTSDILKILAAADELCLQELIDYLQGYLIENKSEWIEQNFELTHRISFQSNNLLEIQQFCTNLMAKSPEIIFDSFDFTSLPETSLIKLIERDDLQMKEVEVWDRVLEWGLAQNSTLISDPDTWTDDDYRMMENTLQRCLPLIRFFSLSSKEFLQNIDPYKKLLNSQLYKDLLNSYMNPDSIPNDNISLPRNIHIDEVIDSTIVSLNIVSIISRWIDKVDVNRKFSYLRELYLPYKFKLLLRGSRDGFTAKQFHTLCDDKLITVTFIKIEGAEEIIGGYNPLTWSTSNNWIKTKDSFIFSFKSNFKTAIISNVKNINCAMANHPRNGPCFNRDLAIGSLNENENFCKFFCINTSYEKKIRDQEGKFSMEDYEIFQIVKN</sequence>
<reference evidence="3 4" key="1">
    <citation type="submission" date="2014-02" db="EMBL/GenBank/DDBJ databases">
        <title>Single nucleus genome sequencing reveals high similarity among nuclei of an endomycorrhizal fungus.</title>
        <authorList>
            <person name="Lin K."/>
            <person name="Geurts R."/>
            <person name="Zhang Z."/>
            <person name="Limpens E."/>
            <person name="Saunders D.G."/>
            <person name="Mu D."/>
            <person name="Pang E."/>
            <person name="Cao H."/>
            <person name="Cha H."/>
            <person name="Lin T."/>
            <person name="Zhou Q."/>
            <person name="Shang Y."/>
            <person name="Li Y."/>
            <person name="Ivanov S."/>
            <person name="Sharma T."/>
            <person name="Velzen R.V."/>
            <person name="Ruijter N.D."/>
            <person name="Aanen D.K."/>
            <person name="Win J."/>
            <person name="Kamoun S."/>
            <person name="Bisseling T."/>
            <person name="Huang S."/>
        </authorList>
    </citation>
    <scope>NUCLEOTIDE SEQUENCE [LARGE SCALE GENOMIC DNA]</scope>
    <source>
        <strain evidence="4">DAOM197198w</strain>
    </source>
</reference>
<protein>
    <recommendedName>
        <fullName evidence="5">Kelch-like protein 17</fullName>
    </recommendedName>
</protein>
<dbReference type="PROSITE" id="PS51886">
    <property type="entry name" value="TLDC"/>
    <property type="match status" value="1"/>
</dbReference>
<dbReference type="InterPro" id="IPR006571">
    <property type="entry name" value="TLDc_dom"/>
</dbReference>
<evidence type="ECO:0000259" key="2">
    <source>
        <dbReference type="PROSITE" id="PS51886"/>
    </source>
</evidence>
<dbReference type="PANTHER" id="PTHR24410:SF23">
    <property type="entry name" value="BTB DOMAIN-CONTAINING PROTEIN-RELATED"/>
    <property type="match status" value="1"/>
</dbReference>